<dbReference type="OrthoDB" id="10611399at2759"/>
<dbReference type="EMBL" id="JABFAD010000012">
    <property type="protein sequence ID" value="MBA0814601.1"/>
    <property type="molecule type" value="Genomic_DNA"/>
</dbReference>
<keyword evidence="1" id="KW-1133">Transmembrane helix</keyword>
<accession>A0A7J9HXK7</accession>
<sequence>GKIETGRRNGGNTFTIGDVETLDEADAVFGEVSQRGKGLITNTIGVAKKGKGERGKGKGKGGWKSFGKSLTEMKTFKSIETVDKGCKRTRGKPKHAPLLISTQQLKPNFRRFDLGRASILDEKPSTFILRAMLPEFFNQLYNEAYVKEFHYLGICNHWWPTCHAFHMHNYFGKPWGIVSQVSAIIILTLTTLQTVYFIVK</sequence>
<evidence type="ECO:0000313" key="2">
    <source>
        <dbReference type="EMBL" id="MBA0814601.1"/>
    </source>
</evidence>
<keyword evidence="1" id="KW-0472">Membrane</keyword>
<dbReference type="Proteomes" id="UP000593560">
    <property type="component" value="Unassembled WGS sequence"/>
</dbReference>
<gene>
    <name evidence="2" type="ORF">Gohar_020419</name>
</gene>
<name>A0A7J9HXK7_9ROSI</name>
<keyword evidence="1" id="KW-0812">Transmembrane</keyword>
<protein>
    <submittedName>
        <fullName evidence="2">Uncharacterized protein</fullName>
    </submittedName>
</protein>
<comment type="caution">
    <text evidence="2">The sequence shown here is derived from an EMBL/GenBank/DDBJ whole genome shotgun (WGS) entry which is preliminary data.</text>
</comment>
<reference evidence="2 3" key="1">
    <citation type="journal article" date="2019" name="Genome Biol. Evol.">
        <title>Insights into the evolution of the New World diploid cottons (Gossypium, subgenus Houzingenia) based on genome sequencing.</title>
        <authorList>
            <person name="Grover C.E."/>
            <person name="Arick M.A. 2nd"/>
            <person name="Thrash A."/>
            <person name="Conover J.L."/>
            <person name="Sanders W.S."/>
            <person name="Peterson D.G."/>
            <person name="Frelichowski J.E."/>
            <person name="Scheffler J.A."/>
            <person name="Scheffler B.E."/>
            <person name="Wendel J.F."/>
        </authorList>
    </citation>
    <scope>NUCLEOTIDE SEQUENCE [LARGE SCALE GENOMIC DNA]</scope>
    <source>
        <strain evidence="2">0</strain>
        <tissue evidence="2">Leaf</tissue>
    </source>
</reference>
<evidence type="ECO:0000313" key="3">
    <source>
        <dbReference type="Proteomes" id="UP000593560"/>
    </source>
</evidence>
<organism evidence="2 3">
    <name type="scientific">Gossypium harknessii</name>
    <dbReference type="NCBI Taxonomy" id="34285"/>
    <lineage>
        <taxon>Eukaryota</taxon>
        <taxon>Viridiplantae</taxon>
        <taxon>Streptophyta</taxon>
        <taxon>Embryophyta</taxon>
        <taxon>Tracheophyta</taxon>
        <taxon>Spermatophyta</taxon>
        <taxon>Magnoliopsida</taxon>
        <taxon>eudicotyledons</taxon>
        <taxon>Gunneridae</taxon>
        <taxon>Pentapetalae</taxon>
        <taxon>rosids</taxon>
        <taxon>malvids</taxon>
        <taxon>Malvales</taxon>
        <taxon>Malvaceae</taxon>
        <taxon>Malvoideae</taxon>
        <taxon>Gossypium</taxon>
    </lineage>
</organism>
<dbReference type="AlphaFoldDB" id="A0A7J9HXK7"/>
<evidence type="ECO:0000256" key="1">
    <source>
        <dbReference type="SAM" id="Phobius"/>
    </source>
</evidence>
<feature type="non-terminal residue" evidence="2">
    <location>
        <position position="200"/>
    </location>
</feature>
<feature type="transmembrane region" description="Helical" evidence="1">
    <location>
        <begin position="175"/>
        <end position="199"/>
    </location>
</feature>
<proteinExistence type="predicted"/>
<keyword evidence="3" id="KW-1185">Reference proteome</keyword>